<dbReference type="GO" id="GO:0052040">
    <property type="term" value="P:symbiont-mediated perturbation of host programmed cell death"/>
    <property type="evidence" value="ECO:0007669"/>
    <property type="project" value="UniProtKB-KW"/>
</dbReference>
<evidence type="ECO:0000256" key="7">
    <source>
        <dbReference type="SAM" id="SignalP"/>
    </source>
</evidence>
<name>A0A9W6X2A5_9STRA</name>
<dbReference type="PRINTS" id="PR00948">
    <property type="entry name" value="ELICITIN"/>
</dbReference>
<keyword evidence="7" id="KW-0732">Signal</keyword>
<evidence type="ECO:0000256" key="4">
    <source>
        <dbReference type="ARBA" id="ARBA00022978"/>
    </source>
</evidence>
<feature type="compositionally biased region" description="Low complexity" evidence="6">
    <location>
        <begin position="131"/>
        <end position="173"/>
    </location>
</feature>
<reference evidence="8" key="1">
    <citation type="submission" date="2023-04" db="EMBL/GenBank/DDBJ databases">
        <title>Phytophthora lilii NBRC 32176.</title>
        <authorList>
            <person name="Ichikawa N."/>
            <person name="Sato H."/>
            <person name="Tonouchi N."/>
        </authorList>
    </citation>
    <scope>NUCLEOTIDE SEQUENCE</scope>
    <source>
        <strain evidence="8">NBRC 32176</strain>
    </source>
</reference>
<protein>
    <submittedName>
        <fullName evidence="8">Unnamed protein product</fullName>
    </submittedName>
</protein>
<dbReference type="EMBL" id="BSXW01000689">
    <property type="protein sequence ID" value="GMF27981.1"/>
    <property type="molecule type" value="Genomic_DNA"/>
</dbReference>
<keyword evidence="4" id="KW-0928">Hypersensitive response elicitation</keyword>
<dbReference type="AlphaFoldDB" id="A0A9W6X2A5"/>
<proteinExistence type="inferred from homology"/>
<gene>
    <name evidence="8" type="ORF">Plil01_001174600</name>
</gene>
<feature type="compositionally biased region" description="Polar residues" evidence="6">
    <location>
        <begin position="174"/>
        <end position="189"/>
    </location>
</feature>
<sequence>MQAVLAVLVLAFVGSVDAAGSSAGSSSGNACSTTQQATVFSSLSGLLSTTSVTGCSTDSGYSLTTSTSLPTSAEYAKMCASSNCQEMVKAIIAKNPPDCTITVPMSGLKVNVYELANGFSAKCSAVSGGSTAGASAGTNSTTITTSKNATSANSTTTTLAPTAKTSTTLKNTTEAPSATKANSTHTPAPTTVKPKASSASAVPLHLSNVAAVFLLCFLSAL</sequence>
<accession>A0A9W6X2A5</accession>
<organism evidence="8 9">
    <name type="scientific">Phytophthora lilii</name>
    <dbReference type="NCBI Taxonomy" id="2077276"/>
    <lineage>
        <taxon>Eukaryota</taxon>
        <taxon>Sar</taxon>
        <taxon>Stramenopiles</taxon>
        <taxon>Oomycota</taxon>
        <taxon>Peronosporomycetes</taxon>
        <taxon>Peronosporales</taxon>
        <taxon>Peronosporaceae</taxon>
        <taxon>Phytophthora</taxon>
    </lineage>
</organism>
<dbReference type="InterPro" id="IPR036470">
    <property type="entry name" value="Elicitin_sf"/>
</dbReference>
<comment type="similarity">
    <text evidence="2">Belongs to the elicitin family.</text>
</comment>
<dbReference type="GO" id="GO:0005576">
    <property type="term" value="C:extracellular region"/>
    <property type="evidence" value="ECO:0007669"/>
    <property type="project" value="UniProtKB-SubCell"/>
</dbReference>
<evidence type="ECO:0000313" key="8">
    <source>
        <dbReference type="EMBL" id="GMF27981.1"/>
    </source>
</evidence>
<comment type="caution">
    <text evidence="8">The sequence shown here is derived from an EMBL/GenBank/DDBJ whole genome shotgun (WGS) entry which is preliminary data.</text>
</comment>
<dbReference type="SMART" id="SM01187">
    <property type="entry name" value="Elicitin"/>
    <property type="match status" value="1"/>
</dbReference>
<evidence type="ECO:0000256" key="5">
    <source>
        <dbReference type="ARBA" id="ARBA00023157"/>
    </source>
</evidence>
<evidence type="ECO:0000256" key="2">
    <source>
        <dbReference type="ARBA" id="ARBA00009544"/>
    </source>
</evidence>
<evidence type="ECO:0000313" key="9">
    <source>
        <dbReference type="Proteomes" id="UP001165083"/>
    </source>
</evidence>
<dbReference type="Proteomes" id="UP001165083">
    <property type="component" value="Unassembled WGS sequence"/>
</dbReference>
<comment type="subcellular location">
    <subcellularLocation>
        <location evidence="1">Secreted</location>
    </subcellularLocation>
</comment>
<keyword evidence="3" id="KW-0964">Secreted</keyword>
<feature type="chain" id="PRO_5040805999" evidence="7">
    <location>
        <begin position="19"/>
        <end position="221"/>
    </location>
</feature>
<keyword evidence="9" id="KW-1185">Reference proteome</keyword>
<keyword evidence="5" id="KW-1015">Disulfide bond</keyword>
<evidence type="ECO:0000256" key="3">
    <source>
        <dbReference type="ARBA" id="ARBA00022525"/>
    </source>
</evidence>
<evidence type="ECO:0000256" key="1">
    <source>
        <dbReference type="ARBA" id="ARBA00004613"/>
    </source>
</evidence>
<evidence type="ECO:0000256" key="6">
    <source>
        <dbReference type="SAM" id="MobiDB-lite"/>
    </source>
</evidence>
<dbReference type="Pfam" id="PF00964">
    <property type="entry name" value="Elicitin"/>
    <property type="match status" value="1"/>
</dbReference>
<feature type="region of interest" description="Disordered" evidence="6">
    <location>
        <begin position="131"/>
        <end position="195"/>
    </location>
</feature>
<feature type="signal peptide" evidence="7">
    <location>
        <begin position="1"/>
        <end position="18"/>
    </location>
</feature>
<dbReference type="InterPro" id="IPR002200">
    <property type="entry name" value="Elicitin"/>
</dbReference>
<dbReference type="SUPFAM" id="SSF48647">
    <property type="entry name" value="Fungal elicitin"/>
    <property type="match status" value="1"/>
</dbReference>
<dbReference type="Gene3D" id="1.10.239.10">
    <property type="entry name" value="Elicitin domain"/>
    <property type="match status" value="1"/>
</dbReference>